<evidence type="ECO:0000313" key="1">
    <source>
        <dbReference type="EMBL" id="EKF54005.1"/>
    </source>
</evidence>
<reference evidence="1 2" key="1">
    <citation type="journal article" date="2012" name="J. Bacteriol.">
        <title>Genome Sequence of Galbibacter marinum Type Strain ck-I2-15.</title>
        <authorList>
            <person name="Lai Q."/>
            <person name="Li C."/>
            <person name="Shao Z."/>
        </authorList>
    </citation>
    <scope>NUCLEOTIDE SEQUENCE [LARGE SCALE GENOMIC DNA]</scope>
    <source>
        <strain evidence="2">ck-I2-15</strain>
    </source>
</reference>
<organism evidence="1 2">
    <name type="scientific">Galbibacter marinus</name>
    <dbReference type="NCBI Taxonomy" id="555500"/>
    <lineage>
        <taxon>Bacteria</taxon>
        <taxon>Pseudomonadati</taxon>
        <taxon>Bacteroidota</taxon>
        <taxon>Flavobacteriia</taxon>
        <taxon>Flavobacteriales</taxon>
        <taxon>Flavobacteriaceae</taxon>
        <taxon>Galbibacter</taxon>
    </lineage>
</organism>
<accession>K2PN85</accession>
<keyword evidence="2" id="KW-1185">Reference proteome</keyword>
<dbReference type="RefSeq" id="WP_008992739.1">
    <property type="nucleotide sequence ID" value="NZ_AMSG01000035.1"/>
</dbReference>
<dbReference type="InterPro" id="IPR008969">
    <property type="entry name" value="CarboxyPept-like_regulatory"/>
</dbReference>
<sequence length="250" mass="28935">MEKYFIIICLTLFGTNLTQGQSNNTDLIRGVVLYQNIPVPNQNVINIDNQDATITNEKGEFQIKVSVGDKVAFTSLNFELKTVEITNAIFEDKRMVVDVKEKVTELDEIVITPENREAWIQNKNAQFMEYVYEKDHSTPIQTNEAIPISQRGMINGINFVNIFKALFNSNTTKEQSPEILPSQVMRQVYDDEFFVIDLKIPQDKIDAFLYYVDDKLPSQELMRKDHEFELIDFLVEESKNFNAILESEDN</sequence>
<protein>
    <submittedName>
        <fullName evidence="1">Uncharacterized protein</fullName>
    </submittedName>
</protein>
<evidence type="ECO:0000313" key="2">
    <source>
        <dbReference type="Proteomes" id="UP000007364"/>
    </source>
</evidence>
<dbReference type="OrthoDB" id="1436952at2"/>
<dbReference type="eggNOG" id="ENOG502Z8NF">
    <property type="taxonomic scope" value="Bacteria"/>
</dbReference>
<dbReference type="Proteomes" id="UP000007364">
    <property type="component" value="Unassembled WGS sequence"/>
</dbReference>
<dbReference type="SUPFAM" id="SSF49464">
    <property type="entry name" value="Carboxypeptidase regulatory domain-like"/>
    <property type="match status" value="1"/>
</dbReference>
<dbReference type="AlphaFoldDB" id="K2PN85"/>
<proteinExistence type="predicted"/>
<dbReference type="EMBL" id="AMSG01000035">
    <property type="protein sequence ID" value="EKF54005.1"/>
    <property type="molecule type" value="Genomic_DNA"/>
</dbReference>
<dbReference type="STRING" id="555500.I215_14546"/>
<comment type="caution">
    <text evidence="1">The sequence shown here is derived from an EMBL/GenBank/DDBJ whole genome shotgun (WGS) entry which is preliminary data.</text>
</comment>
<gene>
    <name evidence="1" type="ORF">I215_14546</name>
</gene>
<name>K2PN85_9FLAO</name>